<dbReference type="InterPro" id="IPR029058">
    <property type="entry name" value="AB_hydrolase_fold"/>
</dbReference>
<proteinExistence type="predicted"/>
<dbReference type="InterPro" id="IPR052920">
    <property type="entry name" value="DNA-binding_regulatory"/>
</dbReference>
<sequence length="325" mass="36701">MKSNTIALLDSIVWVKKIRKALFIILIILVIIMFVVPIIIIDQATQKVTYQGNAAEHPLQDIYYAEDFGLKAKEMTLTTEDGLKVWASEVFTPNPKAVIIYLTGIRQPSVTYFYGHSQWLKEKGYASILLEVRGHGSSDGEKVCLGYKEVSDVKAVVDYIKDQKKYEEVPIIVHGVSMGGAVAINSFGTIGEIDGLIAMSTYSRFEDVVYDTMRSYNIPGFICGIEKSITHIHLQIVFGSEAKEMTPIDQIKNIDGRSALLIASTGDTEVLPDNMGRLLKEAPETCEWWLRDSLDHFIIQDCDFKNVKEDEEYCNRILSFLERIR</sequence>
<dbReference type="Proteomes" id="UP000190285">
    <property type="component" value="Unassembled WGS sequence"/>
</dbReference>
<evidence type="ECO:0000256" key="1">
    <source>
        <dbReference type="SAM" id="Phobius"/>
    </source>
</evidence>
<organism evidence="3 4">
    <name type="scientific">Maledivibacter halophilus</name>
    <dbReference type="NCBI Taxonomy" id="36842"/>
    <lineage>
        <taxon>Bacteria</taxon>
        <taxon>Bacillati</taxon>
        <taxon>Bacillota</taxon>
        <taxon>Clostridia</taxon>
        <taxon>Peptostreptococcales</taxon>
        <taxon>Caminicellaceae</taxon>
        <taxon>Maledivibacter</taxon>
    </lineage>
</organism>
<dbReference type="EMBL" id="FUZT01000009">
    <property type="protein sequence ID" value="SKC82159.1"/>
    <property type="molecule type" value="Genomic_DNA"/>
</dbReference>
<dbReference type="Gene3D" id="3.40.50.1820">
    <property type="entry name" value="alpha/beta hydrolase"/>
    <property type="match status" value="1"/>
</dbReference>
<evidence type="ECO:0000259" key="2">
    <source>
        <dbReference type="Pfam" id="PF12146"/>
    </source>
</evidence>
<gene>
    <name evidence="3" type="ORF">SAMN02194393_03716</name>
</gene>
<dbReference type="AlphaFoldDB" id="A0A1T5M2S4"/>
<dbReference type="PANTHER" id="PTHR43358:SF4">
    <property type="entry name" value="ALPHA_BETA HYDROLASE FOLD-1 DOMAIN-CONTAINING PROTEIN"/>
    <property type="match status" value="1"/>
</dbReference>
<keyword evidence="1" id="KW-0472">Membrane</keyword>
<dbReference type="Pfam" id="PF12146">
    <property type="entry name" value="Hydrolase_4"/>
    <property type="match status" value="1"/>
</dbReference>
<feature type="transmembrane region" description="Helical" evidence="1">
    <location>
        <begin position="21"/>
        <end position="41"/>
    </location>
</feature>
<keyword evidence="1" id="KW-0812">Transmembrane</keyword>
<accession>A0A1T5M2S4</accession>
<keyword evidence="1" id="KW-1133">Transmembrane helix</keyword>
<dbReference type="SUPFAM" id="SSF53474">
    <property type="entry name" value="alpha/beta-Hydrolases"/>
    <property type="match status" value="1"/>
</dbReference>
<feature type="domain" description="Serine aminopeptidase S33" evidence="2">
    <location>
        <begin position="94"/>
        <end position="204"/>
    </location>
</feature>
<protein>
    <recommendedName>
        <fullName evidence="2">Serine aminopeptidase S33 domain-containing protein</fullName>
    </recommendedName>
</protein>
<reference evidence="4" key="1">
    <citation type="submission" date="2017-02" db="EMBL/GenBank/DDBJ databases">
        <authorList>
            <person name="Varghese N."/>
            <person name="Submissions S."/>
        </authorList>
    </citation>
    <scope>NUCLEOTIDE SEQUENCE [LARGE SCALE GENOMIC DNA]</scope>
    <source>
        <strain evidence="4">M1</strain>
    </source>
</reference>
<dbReference type="RefSeq" id="WP_079493604.1">
    <property type="nucleotide sequence ID" value="NZ_FUZT01000009.1"/>
</dbReference>
<dbReference type="PANTHER" id="PTHR43358">
    <property type="entry name" value="ALPHA/BETA-HYDROLASE"/>
    <property type="match status" value="1"/>
</dbReference>
<evidence type="ECO:0000313" key="4">
    <source>
        <dbReference type="Proteomes" id="UP000190285"/>
    </source>
</evidence>
<keyword evidence="4" id="KW-1185">Reference proteome</keyword>
<name>A0A1T5M2S4_9FIRM</name>
<dbReference type="STRING" id="36842.SAMN02194393_03716"/>
<dbReference type="InterPro" id="IPR022742">
    <property type="entry name" value="Hydrolase_4"/>
</dbReference>
<evidence type="ECO:0000313" key="3">
    <source>
        <dbReference type="EMBL" id="SKC82159.1"/>
    </source>
</evidence>